<feature type="domain" description="Plastocyanin-like" evidence="7">
    <location>
        <begin position="423"/>
        <end position="555"/>
    </location>
</feature>
<organism evidence="10 13">
    <name type="scientific">Didymodactylos carnosus</name>
    <dbReference type="NCBI Taxonomy" id="1234261"/>
    <lineage>
        <taxon>Eukaryota</taxon>
        <taxon>Metazoa</taxon>
        <taxon>Spiralia</taxon>
        <taxon>Gnathifera</taxon>
        <taxon>Rotifera</taxon>
        <taxon>Eurotatoria</taxon>
        <taxon>Bdelloidea</taxon>
        <taxon>Philodinida</taxon>
        <taxon>Philodinidae</taxon>
        <taxon>Didymodactylos</taxon>
    </lineage>
</organism>
<dbReference type="EMBL" id="CAJNOK010000006">
    <property type="protein sequence ID" value="CAF0721734.1"/>
    <property type="molecule type" value="Genomic_DNA"/>
</dbReference>
<dbReference type="InterPro" id="IPR001117">
    <property type="entry name" value="Cu-oxidase_2nd"/>
</dbReference>
<reference evidence="10" key="1">
    <citation type="submission" date="2021-02" db="EMBL/GenBank/DDBJ databases">
        <authorList>
            <person name="Nowell W R."/>
        </authorList>
    </citation>
    <scope>NUCLEOTIDE SEQUENCE</scope>
</reference>
<protein>
    <recommendedName>
        <fullName evidence="14">Multicopper oxidase</fullName>
    </recommendedName>
</protein>
<evidence type="ECO:0000313" key="10">
    <source>
        <dbReference type="EMBL" id="CAF0749413.1"/>
    </source>
</evidence>
<gene>
    <name evidence="10" type="ORF">GPM918_LOCUS738</name>
    <name evidence="9" type="ORF">OVA965_LOCUS93</name>
    <name evidence="12" type="ORF">SRO942_LOCUS739</name>
    <name evidence="11" type="ORF">TMI583_LOCUS93</name>
</gene>
<evidence type="ECO:0000259" key="7">
    <source>
        <dbReference type="Pfam" id="PF07731"/>
    </source>
</evidence>
<dbReference type="CDD" id="cd04205">
    <property type="entry name" value="CuRO_2_LCC_like"/>
    <property type="match status" value="1"/>
</dbReference>
<comment type="similarity">
    <text evidence="1">Belongs to the multicopper oxidase family.</text>
</comment>
<evidence type="ECO:0000256" key="4">
    <source>
        <dbReference type="ARBA" id="ARBA00023008"/>
    </source>
</evidence>
<evidence type="ECO:0000313" key="11">
    <source>
        <dbReference type="EMBL" id="CAF3493307.1"/>
    </source>
</evidence>
<dbReference type="OrthoDB" id="2121828at2759"/>
<dbReference type="PANTHER" id="PTHR11709:SF394">
    <property type="entry name" value="FI03373P-RELATED"/>
    <property type="match status" value="1"/>
</dbReference>
<keyword evidence="4" id="KW-0186">Copper</keyword>
<dbReference type="Pfam" id="PF07731">
    <property type="entry name" value="Cu-oxidase_2"/>
    <property type="match status" value="1"/>
</dbReference>
<dbReference type="Gene3D" id="2.60.40.420">
    <property type="entry name" value="Cupredoxins - blue copper proteins"/>
    <property type="match status" value="3"/>
</dbReference>
<accession>A0A813P5T5</accession>
<dbReference type="InterPro" id="IPR011706">
    <property type="entry name" value="Cu-oxidase_C"/>
</dbReference>
<evidence type="ECO:0000256" key="2">
    <source>
        <dbReference type="ARBA" id="ARBA00022723"/>
    </source>
</evidence>
<proteinExistence type="inferred from homology"/>
<evidence type="ECO:0000313" key="12">
    <source>
        <dbReference type="EMBL" id="CAF3528741.1"/>
    </source>
</evidence>
<dbReference type="PROSITE" id="PS00080">
    <property type="entry name" value="MULTICOPPER_OXIDASE2"/>
    <property type="match status" value="1"/>
</dbReference>
<dbReference type="GO" id="GO:0005507">
    <property type="term" value="F:copper ion binding"/>
    <property type="evidence" value="ECO:0007669"/>
    <property type="project" value="InterPro"/>
</dbReference>
<keyword evidence="5" id="KW-0472">Membrane</keyword>
<dbReference type="Proteomes" id="UP000677228">
    <property type="component" value="Unassembled WGS sequence"/>
</dbReference>
<feature type="domain" description="Plastocyanin-like" evidence="8">
    <location>
        <begin position="63"/>
        <end position="167"/>
    </location>
</feature>
<evidence type="ECO:0000259" key="8">
    <source>
        <dbReference type="Pfam" id="PF07732"/>
    </source>
</evidence>
<dbReference type="PROSITE" id="PS00079">
    <property type="entry name" value="MULTICOPPER_OXIDASE1"/>
    <property type="match status" value="1"/>
</dbReference>
<dbReference type="Pfam" id="PF00394">
    <property type="entry name" value="Cu-oxidase"/>
    <property type="match status" value="1"/>
</dbReference>
<evidence type="ECO:0000256" key="3">
    <source>
        <dbReference type="ARBA" id="ARBA00023002"/>
    </source>
</evidence>
<dbReference type="Proteomes" id="UP000681722">
    <property type="component" value="Unassembled WGS sequence"/>
</dbReference>
<dbReference type="PANTHER" id="PTHR11709">
    <property type="entry name" value="MULTI-COPPER OXIDASE"/>
    <property type="match status" value="1"/>
</dbReference>
<dbReference type="EMBL" id="CAJOBC010000061">
    <property type="protein sequence ID" value="CAF3528741.1"/>
    <property type="molecule type" value="Genomic_DNA"/>
</dbReference>
<sequence>MDILNLQYNFENMRLGEYRLLNKQNFLFLLFLNIIISVSTINREYNLIITYGNLSPDCVQVNVSQQSSLLVNGQFPGPEIRATYDDILIINVFNKLESEDLTIHFHGLFMNNTPHLDGVPYISQSPIKPNASFTHVFRVQLVGTFFYHSHVGLQAITVFGPLILEDKLSQSLSDIVLMLSDWWHTDRLIQEQGLFSPTFTFVGEPTSILLNGKTMYNSSYTCSHGYHVINVTKNQMYRLRIIGATTLATLNFAIAGHTLTLIEVDGNYVKPLEVSYLEIASGQRYSALFITNNITDNYYMFADVRWRKNIAHNGIGILHYENASDAPNTIVPDKSLLPYLPPETNIYLADSLQLQNDTLSLPSNADREIILIGTQVRNYDGGIRWAMNNVIYISPNSSYLLNDLYFNNKSLISSSNDLSNLTNGGYYAPDNTYPIRKNEVIDFVIQNTVALNGVCEGHPYHTHGHNFWDISYGDGEYDPNNLSNIHVIPHPILRDSIFVKPSAYAYYQYVNSTNYKKSCGWKKIRLIADNPGIWPLHCHIVSHMMMGMQIVLEEDLQDLRILYAKDLLTSRSTSIFTTIFTTIPVVFYILNFFIYEKLRRKFGLEE</sequence>
<keyword evidence="13" id="KW-1185">Reference proteome</keyword>
<evidence type="ECO:0000256" key="1">
    <source>
        <dbReference type="ARBA" id="ARBA00010609"/>
    </source>
</evidence>
<evidence type="ECO:0000313" key="9">
    <source>
        <dbReference type="EMBL" id="CAF0721734.1"/>
    </source>
</evidence>
<dbReference type="InterPro" id="IPR033138">
    <property type="entry name" value="Cu_oxidase_CS"/>
</dbReference>
<evidence type="ECO:0000256" key="5">
    <source>
        <dbReference type="SAM" id="Phobius"/>
    </source>
</evidence>
<evidence type="ECO:0008006" key="14">
    <source>
        <dbReference type="Google" id="ProtNLM"/>
    </source>
</evidence>
<feature type="domain" description="Plastocyanin-like" evidence="6">
    <location>
        <begin position="174"/>
        <end position="323"/>
    </location>
</feature>
<keyword evidence="5" id="KW-1133">Transmembrane helix</keyword>
<dbReference type="SUPFAM" id="SSF49503">
    <property type="entry name" value="Cupredoxins"/>
    <property type="match status" value="3"/>
</dbReference>
<dbReference type="InterPro" id="IPR002355">
    <property type="entry name" value="Cu_oxidase_Cu_BS"/>
</dbReference>
<dbReference type="FunFam" id="2.60.40.420:FF:000045">
    <property type="entry name" value="Laccase 2"/>
    <property type="match status" value="1"/>
</dbReference>
<dbReference type="GO" id="GO:0016491">
    <property type="term" value="F:oxidoreductase activity"/>
    <property type="evidence" value="ECO:0007669"/>
    <property type="project" value="UniProtKB-KW"/>
</dbReference>
<dbReference type="InterPro" id="IPR008972">
    <property type="entry name" value="Cupredoxin"/>
</dbReference>
<dbReference type="Proteomes" id="UP000663829">
    <property type="component" value="Unassembled WGS sequence"/>
</dbReference>
<dbReference type="InterPro" id="IPR011707">
    <property type="entry name" value="Cu-oxidase-like_N"/>
</dbReference>
<evidence type="ECO:0000313" key="13">
    <source>
        <dbReference type="Proteomes" id="UP000663829"/>
    </source>
</evidence>
<dbReference type="InterPro" id="IPR045087">
    <property type="entry name" value="Cu-oxidase_fam"/>
</dbReference>
<dbReference type="Pfam" id="PF07732">
    <property type="entry name" value="Cu-oxidase_3"/>
    <property type="match status" value="1"/>
</dbReference>
<dbReference type="CDD" id="cd04206">
    <property type="entry name" value="CuRO_1_LCC_like"/>
    <property type="match status" value="1"/>
</dbReference>
<dbReference type="EMBL" id="CAJOBA010000006">
    <property type="protein sequence ID" value="CAF3493307.1"/>
    <property type="molecule type" value="Genomic_DNA"/>
</dbReference>
<dbReference type="EMBL" id="CAJNOQ010000061">
    <property type="protein sequence ID" value="CAF0749413.1"/>
    <property type="molecule type" value="Genomic_DNA"/>
</dbReference>
<keyword evidence="3" id="KW-0560">Oxidoreductase</keyword>
<evidence type="ECO:0000259" key="6">
    <source>
        <dbReference type="Pfam" id="PF00394"/>
    </source>
</evidence>
<comment type="caution">
    <text evidence="10">The sequence shown here is derived from an EMBL/GenBank/DDBJ whole genome shotgun (WGS) entry which is preliminary data.</text>
</comment>
<keyword evidence="5" id="KW-0812">Transmembrane</keyword>
<keyword evidence="2" id="KW-0479">Metal-binding</keyword>
<dbReference type="AlphaFoldDB" id="A0A813P5T5"/>
<feature type="transmembrane region" description="Helical" evidence="5">
    <location>
        <begin position="575"/>
        <end position="595"/>
    </location>
</feature>
<name>A0A813P5T5_9BILA</name>
<dbReference type="Proteomes" id="UP000682733">
    <property type="component" value="Unassembled WGS sequence"/>
</dbReference>